<organism evidence="1 2">
    <name type="scientific">Morus notabilis</name>
    <dbReference type="NCBI Taxonomy" id="981085"/>
    <lineage>
        <taxon>Eukaryota</taxon>
        <taxon>Viridiplantae</taxon>
        <taxon>Streptophyta</taxon>
        <taxon>Embryophyta</taxon>
        <taxon>Tracheophyta</taxon>
        <taxon>Spermatophyta</taxon>
        <taxon>Magnoliopsida</taxon>
        <taxon>eudicotyledons</taxon>
        <taxon>Gunneridae</taxon>
        <taxon>Pentapetalae</taxon>
        <taxon>rosids</taxon>
        <taxon>fabids</taxon>
        <taxon>Rosales</taxon>
        <taxon>Moraceae</taxon>
        <taxon>Moreae</taxon>
        <taxon>Morus</taxon>
    </lineage>
</organism>
<sequence length="104" mass="11512">MEVASHGGRSIDFEVSLNLCNFVATCQCLHEMACWTVARSPEPTAPHHAISYAALPQIGDISGTMAQHTKSPGIFFIGYCIYEKLRVNGSNTCILFYNNFSVYF</sequence>
<accession>W9QX21</accession>
<gene>
    <name evidence="1" type="ORF">L484_005175</name>
</gene>
<proteinExistence type="predicted"/>
<dbReference type="EMBL" id="KE343351">
    <property type="protein sequence ID" value="EXB24796.1"/>
    <property type="molecule type" value="Genomic_DNA"/>
</dbReference>
<evidence type="ECO:0000313" key="2">
    <source>
        <dbReference type="Proteomes" id="UP000030645"/>
    </source>
</evidence>
<reference evidence="2" key="1">
    <citation type="submission" date="2013-01" db="EMBL/GenBank/DDBJ databases">
        <title>Draft Genome Sequence of a Mulberry Tree, Morus notabilis C.K. Schneid.</title>
        <authorList>
            <person name="He N."/>
            <person name="Zhao S."/>
        </authorList>
    </citation>
    <scope>NUCLEOTIDE SEQUENCE</scope>
</reference>
<dbReference type="AlphaFoldDB" id="W9QX21"/>
<name>W9QX21_9ROSA</name>
<keyword evidence="2" id="KW-1185">Reference proteome</keyword>
<evidence type="ECO:0000313" key="1">
    <source>
        <dbReference type="EMBL" id="EXB24796.1"/>
    </source>
</evidence>
<protein>
    <submittedName>
        <fullName evidence="1">Uncharacterized protein</fullName>
    </submittedName>
</protein>
<dbReference type="Proteomes" id="UP000030645">
    <property type="component" value="Unassembled WGS sequence"/>
</dbReference>